<organism evidence="1 2">
    <name type="scientific">Cordylochernes scorpioides</name>
    <dbReference type="NCBI Taxonomy" id="51811"/>
    <lineage>
        <taxon>Eukaryota</taxon>
        <taxon>Metazoa</taxon>
        <taxon>Ecdysozoa</taxon>
        <taxon>Arthropoda</taxon>
        <taxon>Chelicerata</taxon>
        <taxon>Arachnida</taxon>
        <taxon>Pseudoscorpiones</taxon>
        <taxon>Cheliferoidea</taxon>
        <taxon>Chernetidae</taxon>
        <taxon>Cordylochernes</taxon>
    </lineage>
</organism>
<evidence type="ECO:0000313" key="1">
    <source>
        <dbReference type="EMBL" id="UYV79024.1"/>
    </source>
</evidence>
<dbReference type="EMBL" id="CP092879">
    <property type="protein sequence ID" value="UYV79024.1"/>
    <property type="molecule type" value="Genomic_DNA"/>
</dbReference>
<sequence length="274" mass="31498">MRIFRGVLISGKKDGTTRRKNASILSQLPTSEDDRLLRRVPRNCLRFFGHIARRRGMEYTILTGKRSGRCIPGRPPTRFVDQLKEFTGLTVVEMVLCVVSQYGLNFPNELPITGSHIPSSARASDNLQRMELEKIGEQLIGQSKAIAQGLSLERFTPGYRGMRGTHSETYKNEAMWWTQSKRCCLKRLDCCLPPRPVYFLEDSGKFYELLSPVLRPLSFTVLQLVSLCRLIENDNKNKELGAVAQLRFDRVKYERENGERSQWREIVLLEVSEN</sequence>
<dbReference type="Proteomes" id="UP001235939">
    <property type="component" value="Chromosome 17"/>
</dbReference>
<accession>A0ABY6LE92</accession>
<keyword evidence="2" id="KW-1185">Reference proteome</keyword>
<proteinExistence type="predicted"/>
<protein>
    <submittedName>
        <fullName evidence="1">Uncharacterized protein</fullName>
    </submittedName>
</protein>
<name>A0ABY6LE92_9ARAC</name>
<evidence type="ECO:0000313" key="2">
    <source>
        <dbReference type="Proteomes" id="UP001235939"/>
    </source>
</evidence>
<reference evidence="1 2" key="1">
    <citation type="submission" date="2022-01" db="EMBL/GenBank/DDBJ databases">
        <title>A chromosomal length assembly of Cordylochernes scorpioides.</title>
        <authorList>
            <person name="Zeh D."/>
            <person name="Zeh J."/>
        </authorList>
    </citation>
    <scope>NUCLEOTIDE SEQUENCE [LARGE SCALE GENOMIC DNA]</scope>
    <source>
        <strain evidence="1">IN4F17</strain>
        <tissue evidence="1">Whole Body</tissue>
    </source>
</reference>
<gene>
    <name evidence="1" type="ORF">LAZ67_17000664</name>
</gene>